<dbReference type="EMBL" id="BAABGY010000016">
    <property type="protein sequence ID" value="GAA4342336.1"/>
    <property type="molecule type" value="Genomic_DNA"/>
</dbReference>
<evidence type="ECO:0000256" key="1">
    <source>
        <dbReference type="ARBA" id="ARBA00023002"/>
    </source>
</evidence>
<dbReference type="Gene3D" id="3.40.309.10">
    <property type="entry name" value="Aldehyde Dehydrogenase, Chain A, domain 2"/>
    <property type="match status" value="1"/>
</dbReference>
<dbReference type="InterPro" id="IPR016163">
    <property type="entry name" value="Ald_DH_C"/>
</dbReference>
<dbReference type="RefSeq" id="WP_345257877.1">
    <property type="nucleotide sequence ID" value="NZ_BAABGY010000016.1"/>
</dbReference>
<evidence type="ECO:0000259" key="3">
    <source>
        <dbReference type="Pfam" id="PF01575"/>
    </source>
</evidence>
<dbReference type="InterPro" id="IPR015590">
    <property type="entry name" value="Aldehyde_DH_dom"/>
</dbReference>
<dbReference type="Pfam" id="PF01575">
    <property type="entry name" value="MaoC_dehydratas"/>
    <property type="match status" value="1"/>
</dbReference>
<dbReference type="InterPro" id="IPR029069">
    <property type="entry name" value="HotDog_dom_sf"/>
</dbReference>
<feature type="domain" description="MaoC-like" evidence="3">
    <location>
        <begin position="541"/>
        <end position="647"/>
    </location>
</feature>
<organism evidence="4 5">
    <name type="scientific">Flaviaesturariibacter amylovorans</name>
    <dbReference type="NCBI Taxonomy" id="1084520"/>
    <lineage>
        <taxon>Bacteria</taxon>
        <taxon>Pseudomonadati</taxon>
        <taxon>Bacteroidota</taxon>
        <taxon>Chitinophagia</taxon>
        <taxon>Chitinophagales</taxon>
        <taxon>Chitinophagaceae</taxon>
        <taxon>Flaviaestuariibacter</taxon>
    </lineage>
</organism>
<dbReference type="InterPro" id="IPR016162">
    <property type="entry name" value="Ald_DH_N"/>
</dbReference>
<keyword evidence="1" id="KW-0560">Oxidoreductase</keyword>
<evidence type="ECO:0000313" key="5">
    <source>
        <dbReference type="Proteomes" id="UP001501725"/>
    </source>
</evidence>
<dbReference type="Gene3D" id="3.10.129.10">
    <property type="entry name" value="Hotdog Thioesterase"/>
    <property type="match status" value="1"/>
</dbReference>
<reference evidence="5" key="1">
    <citation type="journal article" date="2019" name="Int. J. Syst. Evol. Microbiol.">
        <title>The Global Catalogue of Microorganisms (GCM) 10K type strain sequencing project: providing services to taxonomists for standard genome sequencing and annotation.</title>
        <authorList>
            <consortium name="The Broad Institute Genomics Platform"/>
            <consortium name="The Broad Institute Genome Sequencing Center for Infectious Disease"/>
            <person name="Wu L."/>
            <person name="Ma J."/>
        </authorList>
    </citation>
    <scope>NUCLEOTIDE SEQUENCE [LARGE SCALE GENOMIC DNA]</scope>
    <source>
        <strain evidence="5">JCM 17919</strain>
    </source>
</reference>
<evidence type="ECO:0000259" key="2">
    <source>
        <dbReference type="Pfam" id="PF00171"/>
    </source>
</evidence>
<proteinExistence type="predicted"/>
<name>A0ABP8HPQ0_9BACT</name>
<dbReference type="NCBIfam" id="NF008868">
    <property type="entry name" value="PRK11903.1"/>
    <property type="match status" value="1"/>
</dbReference>
<dbReference type="SUPFAM" id="SSF54637">
    <property type="entry name" value="Thioesterase/thiol ester dehydrase-isomerase"/>
    <property type="match status" value="1"/>
</dbReference>
<dbReference type="PANTHER" id="PTHR43111">
    <property type="entry name" value="ALDEHYDE DEHYDROGENASE B-RELATED"/>
    <property type="match status" value="1"/>
</dbReference>
<evidence type="ECO:0000313" key="4">
    <source>
        <dbReference type="EMBL" id="GAA4342336.1"/>
    </source>
</evidence>
<keyword evidence="5" id="KW-1185">Reference proteome</keyword>
<dbReference type="InterPro" id="IPR002539">
    <property type="entry name" value="MaoC-like_dom"/>
</dbReference>
<sequence length="682" mass="73629">MKKLENYVSGRWITGDGDGQILLDAVTGAPIYAATTEGLDFAGALEYGRTVGNPALRKLTFHERGRRLRALATYLMGRKEEFYAISYHSGATRADAWIDIEGGIGNLFANASLRRKFPDLPWCTDGDPIGLSKGGTFMGHHILVPKEGVAVHINAYNFPVWGMLEKCAVNWLAGMPAIVKPAQMTAYLTEAVARAIIESGILPEGSLQVLCGGAGDLLDHVTSQDVVTFTGSKKTGLMLKAHKRIHEESVPFNMEADSLNCIVLGTDVAPGSPEWDLFIKEVRKEITVKAGQKCTAVRRIFAPENVLEDVYIALGKALGQTAIGNPLNEKVRMGALASTGQRDDVRKNVQQLLATAQLVYGSLDSVEVLDADAQKGAFLSPLLLLESDPFRNEAVHDIECFGPVSTVMPYKDVDDAILLSKKGKGSLCCSIVTADARIATDFVVGAATHHGRILVLNQECAKESTGHGSPLPLLVHGGPGRAGGGEEMGGTRGVKHYLQRTAVQGSPTMLTAITGTYQAGGKGKDPGVHPFRKYYEELEVGDQIVTEKRVITADDIDAFADLSGDHFYAHKKDTDFSGTMFEGQVAHGYFVLSAAAGLFVDGSDLGPVLLNYGIDELRFTKPVYPGAELTIRFTCKEKIPQDQREATDIPKGIVKWLVEMLDETGEHTGVATILTMVKRREG</sequence>
<dbReference type="InterPro" id="IPR011966">
    <property type="entry name" value="PaaN-DH"/>
</dbReference>
<protein>
    <submittedName>
        <fullName evidence="4">Phenylacetic acid degradation bifunctional protein PaaZ</fullName>
    </submittedName>
</protein>
<dbReference type="CDD" id="cd07128">
    <property type="entry name" value="ALDH_MaoC-N"/>
    <property type="match status" value="1"/>
</dbReference>
<dbReference type="SUPFAM" id="SSF53720">
    <property type="entry name" value="ALDH-like"/>
    <property type="match status" value="1"/>
</dbReference>
<dbReference type="InterPro" id="IPR016161">
    <property type="entry name" value="Ald_DH/histidinol_DH"/>
</dbReference>
<dbReference type="Proteomes" id="UP001501725">
    <property type="component" value="Unassembled WGS sequence"/>
</dbReference>
<dbReference type="NCBIfam" id="TIGR02278">
    <property type="entry name" value="PaaN-DH"/>
    <property type="match status" value="1"/>
</dbReference>
<gene>
    <name evidence="4" type="primary">paaZ</name>
    <name evidence="4" type="ORF">GCM10023184_41690</name>
</gene>
<feature type="domain" description="Aldehyde dehydrogenase" evidence="2">
    <location>
        <begin position="53"/>
        <end position="502"/>
    </location>
</feature>
<dbReference type="PANTHER" id="PTHR43111:SF1">
    <property type="entry name" value="ALDEHYDE DEHYDROGENASE B-RELATED"/>
    <property type="match status" value="1"/>
</dbReference>
<accession>A0ABP8HPQ0</accession>
<dbReference type="Pfam" id="PF00171">
    <property type="entry name" value="Aldedh"/>
    <property type="match status" value="1"/>
</dbReference>
<comment type="caution">
    <text evidence="4">The sequence shown here is derived from an EMBL/GenBank/DDBJ whole genome shotgun (WGS) entry which is preliminary data.</text>
</comment>
<dbReference type="Gene3D" id="3.40.605.10">
    <property type="entry name" value="Aldehyde Dehydrogenase, Chain A, domain 1"/>
    <property type="match status" value="1"/>
</dbReference>